<reference evidence="3" key="1">
    <citation type="submission" date="2018-05" db="EMBL/GenBank/DDBJ databases">
        <title>Pedobacter paludis sp. nov., isolated from wetland soil.</title>
        <authorList>
            <person name="Zhang Y."/>
        </authorList>
    </citation>
    <scope>NUCLEOTIDE SEQUENCE [LARGE SCALE GENOMIC DNA]</scope>
    <source>
        <strain evidence="3">R-8</strain>
    </source>
</reference>
<name>A0A317EUU6_9SPHI</name>
<accession>A0A317EUU6</accession>
<protein>
    <submittedName>
        <fullName evidence="2">Uncharacterized protein</fullName>
    </submittedName>
</protein>
<evidence type="ECO:0000313" key="3">
    <source>
        <dbReference type="Proteomes" id="UP000245391"/>
    </source>
</evidence>
<sequence length="146" mass="15499">MKILKALLAGFAGAGALNILHETVRRFDKDAPRVHRIGEEALSKSLHKLNLSAPVGENLYLATLASDLISNGLYFSAIGYGSKKNIYLKGAVAGLTAGFGAISLPSKMGLDDAPVNRTEKTKILTVTWYLIGGLVTAAVLSNMKKN</sequence>
<feature type="transmembrane region" description="Helical" evidence="1">
    <location>
        <begin position="126"/>
        <end position="143"/>
    </location>
</feature>
<comment type="caution">
    <text evidence="2">The sequence shown here is derived from an EMBL/GenBank/DDBJ whole genome shotgun (WGS) entry which is preliminary data.</text>
</comment>
<evidence type="ECO:0000256" key="1">
    <source>
        <dbReference type="SAM" id="Phobius"/>
    </source>
</evidence>
<organism evidence="2 3">
    <name type="scientific">Pedobacter paludis</name>
    <dbReference type="NCBI Taxonomy" id="2203212"/>
    <lineage>
        <taxon>Bacteria</taxon>
        <taxon>Pseudomonadati</taxon>
        <taxon>Bacteroidota</taxon>
        <taxon>Sphingobacteriia</taxon>
        <taxon>Sphingobacteriales</taxon>
        <taxon>Sphingobacteriaceae</taxon>
        <taxon>Pedobacter</taxon>
    </lineage>
</organism>
<keyword evidence="1" id="KW-0472">Membrane</keyword>
<keyword evidence="1" id="KW-1133">Transmembrane helix</keyword>
<dbReference type="RefSeq" id="WP_109931114.1">
    <property type="nucleotide sequence ID" value="NZ_QGNY01000006.1"/>
</dbReference>
<feature type="transmembrane region" description="Helical" evidence="1">
    <location>
        <begin position="86"/>
        <end position="106"/>
    </location>
</feature>
<keyword evidence="1" id="KW-0812">Transmembrane</keyword>
<gene>
    <name evidence="2" type="ORF">DF947_16275</name>
</gene>
<dbReference type="EMBL" id="QGNY01000006">
    <property type="protein sequence ID" value="PWS30494.1"/>
    <property type="molecule type" value="Genomic_DNA"/>
</dbReference>
<dbReference type="OrthoDB" id="677977at2"/>
<proteinExistence type="predicted"/>
<evidence type="ECO:0000313" key="2">
    <source>
        <dbReference type="EMBL" id="PWS30494.1"/>
    </source>
</evidence>
<dbReference type="AlphaFoldDB" id="A0A317EUU6"/>
<dbReference type="Proteomes" id="UP000245391">
    <property type="component" value="Unassembled WGS sequence"/>
</dbReference>
<keyword evidence="3" id="KW-1185">Reference proteome</keyword>